<dbReference type="InterPro" id="IPR047640">
    <property type="entry name" value="RpiR-like"/>
</dbReference>
<dbReference type="InterPro" id="IPR036388">
    <property type="entry name" value="WH-like_DNA-bd_sf"/>
</dbReference>
<dbReference type="GO" id="GO:1901135">
    <property type="term" value="P:carbohydrate derivative metabolic process"/>
    <property type="evidence" value="ECO:0007669"/>
    <property type="project" value="InterPro"/>
</dbReference>
<dbReference type="InterPro" id="IPR046348">
    <property type="entry name" value="SIS_dom_sf"/>
</dbReference>
<dbReference type="InterPro" id="IPR009057">
    <property type="entry name" value="Homeodomain-like_sf"/>
</dbReference>
<sequence length="279" mass="30455">MENFWQMLREKRPELTRSGRLVADYLLQNPQGAQNLSISQLAQVCQVAEATIFRFCRALGFEGYHEMKIAIAQANAMVSPLPTRLEPGADTATLYRYASESVVEMLSAMRGALELAAVDQAAALLKNARQVYCLGQGSGQILAKDIWSRFASLSNKFRTAGDTHMQAVAASLMGPEDTVLFVSYSGLVRDTLETLRLARGSGARVILLTYCPDTPANALADVVLRCGGGENPLDMLGMPAKIAVLFAANVLVLRYMMDNPEQVERARHRTGRALGEKSL</sequence>
<dbReference type="CDD" id="cd05013">
    <property type="entry name" value="SIS_RpiR"/>
    <property type="match status" value="1"/>
</dbReference>
<dbReference type="GO" id="GO:0003700">
    <property type="term" value="F:DNA-binding transcription factor activity"/>
    <property type="evidence" value="ECO:0007669"/>
    <property type="project" value="InterPro"/>
</dbReference>
<dbReference type="InterPro" id="IPR035472">
    <property type="entry name" value="RpiR-like_SIS"/>
</dbReference>
<evidence type="ECO:0000256" key="3">
    <source>
        <dbReference type="ARBA" id="ARBA00023163"/>
    </source>
</evidence>
<dbReference type="Pfam" id="PF01380">
    <property type="entry name" value="SIS"/>
    <property type="match status" value="1"/>
</dbReference>
<dbReference type="GO" id="GO:0003677">
    <property type="term" value="F:DNA binding"/>
    <property type="evidence" value="ECO:0007669"/>
    <property type="project" value="UniProtKB-KW"/>
</dbReference>
<dbReference type="SUPFAM" id="SSF46689">
    <property type="entry name" value="Homeodomain-like"/>
    <property type="match status" value="1"/>
</dbReference>
<dbReference type="PANTHER" id="PTHR30514:SF9">
    <property type="entry name" value="TRANSCRIPTIONAL REGULATOR"/>
    <property type="match status" value="1"/>
</dbReference>
<dbReference type="PANTHER" id="PTHR30514">
    <property type="entry name" value="GLUCOKINASE"/>
    <property type="match status" value="1"/>
</dbReference>
<reference evidence="6" key="2">
    <citation type="submission" date="2021-04" db="EMBL/GenBank/DDBJ databases">
        <authorList>
            <person name="Gilroy R."/>
        </authorList>
    </citation>
    <scope>NUCLEOTIDE SEQUENCE</scope>
    <source>
        <strain evidence="6">3436</strain>
    </source>
</reference>
<dbReference type="Gene3D" id="3.40.50.10490">
    <property type="entry name" value="Glucose-6-phosphate isomerase like protein, domain 1"/>
    <property type="match status" value="1"/>
</dbReference>
<dbReference type="AlphaFoldDB" id="A0A9D2F3A2"/>
<name>A0A9D2F3A2_9FIRM</name>
<protein>
    <submittedName>
        <fullName evidence="6">MurR/RpiR family transcriptional regulator</fullName>
    </submittedName>
</protein>
<gene>
    <name evidence="6" type="ORF">H9810_09125</name>
</gene>
<evidence type="ECO:0000259" key="5">
    <source>
        <dbReference type="PROSITE" id="PS51464"/>
    </source>
</evidence>
<evidence type="ECO:0000256" key="2">
    <source>
        <dbReference type="ARBA" id="ARBA00023125"/>
    </source>
</evidence>
<dbReference type="PROSITE" id="PS51071">
    <property type="entry name" value="HTH_RPIR"/>
    <property type="match status" value="1"/>
</dbReference>
<dbReference type="GO" id="GO:0097367">
    <property type="term" value="F:carbohydrate derivative binding"/>
    <property type="evidence" value="ECO:0007669"/>
    <property type="project" value="InterPro"/>
</dbReference>
<organism evidence="6 7">
    <name type="scientific">Candidatus Gemmiger excrementavium</name>
    <dbReference type="NCBI Taxonomy" id="2838608"/>
    <lineage>
        <taxon>Bacteria</taxon>
        <taxon>Bacillati</taxon>
        <taxon>Bacillota</taxon>
        <taxon>Clostridia</taxon>
        <taxon>Eubacteriales</taxon>
        <taxon>Gemmiger</taxon>
    </lineage>
</organism>
<evidence type="ECO:0000256" key="1">
    <source>
        <dbReference type="ARBA" id="ARBA00023015"/>
    </source>
</evidence>
<dbReference type="EMBL" id="DXBO01000134">
    <property type="protein sequence ID" value="HIZ48868.1"/>
    <property type="molecule type" value="Genomic_DNA"/>
</dbReference>
<dbReference type="Gene3D" id="1.10.10.10">
    <property type="entry name" value="Winged helix-like DNA-binding domain superfamily/Winged helix DNA-binding domain"/>
    <property type="match status" value="1"/>
</dbReference>
<evidence type="ECO:0000313" key="6">
    <source>
        <dbReference type="EMBL" id="HIZ48868.1"/>
    </source>
</evidence>
<accession>A0A9D2F3A2</accession>
<keyword evidence="3" id="KW-0804">Transcription</keyword>
<dbReference type="Proteomes" id="UP000824031">
    <property type="component" value="Unassembled WGS sequence"/>
</dbReference>
<reference evidence="6" key="1">
    <citation type="journal article" date="2021" name="PeerJ">
        <title>Extensive microbial diversity within the chicken gut microbiome revealed by metagenomics and culture.</title>
        <authorList>
            <person name="Gilroy R."/>
            <person name="Ravi A."/>
            <person name="Getino M."/>
            <person name="Pursley I."/>
            <person name="Horton D.L."/>
            <person name="Alikhan N.F."/>
            <person name="Baker D."/>
            <person name="Gharbi K."/>
            <person name="Hall N."/>
            <person name="Watson M."/>
            <person name="Adriaenssens E.M."/>
            <person name="Foster-Nyarko E."/>
            <person name="Jarju S."/>
            <person name="Secka A."/>
            <person name="Antonio M."/>
            <person name="Oren A."/>
            <person name="Chaudhuri R.R."/>
            <person name="La Ragione R."/>
            <person name="Hildebrand F."/>
            <person name="Pallen M.J."/>
        </authorList>
    </citation>
    <scope>NUCLEOTIDE SEQUENCE</scope>
    <source>
        <strain evidence="6">3436</strain>
    </source>
</reference>
<evidence type="ECO:0000259" key="4">
    <source>
        <dbReference type="PROSITE" id="PS51071"/>
    </source>
</evidence>
<dbReference type="SUPFAM" id="SSF53697">
    <property type="entry name" value="SIS domain"/>
    <property type="match status" value="1"/>
</dbReference>
<dbReference type="Pfam" id="PF01418">
    <property type="entry name" value="HTH_6"/>
    <property type="match status" value="1"/>
</dbReference>
<dbReference type="InterPro" id="IPR001347">
    <property type="entry name" value="SIS_dom"/>
</dbReference>
<dbReference type="InterPro" id="IPR000281">
    <property type="entry name" value="HTH_RpiR"/>
</dbReference>
<comment type="caution">
    <text evidence="6">The sequence shown here is derived from an EMBL/GenBank/DDBJ whole genome shotgun (WGS) entry which is preliminary data.</text>
</comment>
<feature type="domain" description="HTH rpiR-type" evidence="4">
    <location>
        <begin position="2"/>
        <end position="78"/>
    </location>
</feature>
<evidence type="ECO:0000313" key="7">
    <source>
        <dbReference type="Proteomes" id="UP000824031"/>
    </source>
</evidence>
<feature type="domain" description="SIS" evidence="5">
    <location>
        <begin position="121"/>
        <end position="261"/>
    </location>
</feature>
<keyword evidence="2" id="KW-0238">DNA-binding</keyword>
<proteinExistence type="predicted"/>
<dbReference type="PROSITE" id="PS51464">
    <property type="entry name" value="SIS"/>
    <property type="match status" value="1"/>
</dbReference>
<keyword evidence="1" id="KW-0805">Transcription regulation</keyword>